<accession>A0A5J5HRE2</accession>
<dbReference type="AlphaFoldDB" id="A0A5J5HRE2"/>
<evidence type="ECO:0000313" key="6">
    <source>
        <dbReference type="EMBL" id="KAA9023226.1"/>
    </source>
</evidence>
<evidence type="ECO:0000313" key="2">
    <source>
        <dbReference type="EMBL" id="KAA9011041.1"/>
    </source>
</evidence>
<gene>
    <name evidence="8" type="ORF">F4U95_21175</name>
    <name evidence="7" type="ORF">F4U95_23240</name>
    <name evidence="6" type="ORF">F4U95_23740</name>
    <name evidence="5" type="ORF">F4U96_21060</name>
    <name evidence="4" type="ORF">F4U96_23185</name>
    <name evidence="3" type="ORF">F4U96_23365</name>
    <name evidence="2" type="ORF">F4U96_23875</name>
</gene>
<dbReference type="EMBL" id="VYQA01000022">
    <property type="protein sequence ID" value="KAA9024857.1"/>
    <property type="molecule type" value="Genomic_DNA"/>
</dbReference>
<keyword evidence="7" id="KW-0808">Transferase</keyword>
<proteinExistence type="predicted"/>
<dbReference type="Proteomes" id="UP000325933">
    <property type="component" value="Unassembled WGS sequence"/>
</dbReference>
<dbReference type="EMBL" id="VYQA01000034">
    <property type="protein sequence ID" value="KAA9023711.1"/>
    <property type="molecule type" value="Genomic_DNA"/>
</dbReference>
<feature type="region of interest" description="Disordered" evidence="1">
    <location>
        <begin position="1"/>
        <end position="26"/>
    </location>
</feature>
<dbReference type="EMBL" id="VYQB01000043">
    <property type="protein sequence ID" value="KAA9011041.1"/>
    <property type="molecule type" value="Genomic_DNA"/>
</dbReference>
<dbReference type="EMBL" id="VYQB01000036">
    <property type="protein sequence ID" value="KAA9011343.1"/>
    <property type="molecule type" value="Genomic_DNA"/>
</dbReference>
<organism evidence="7 9">
    <name type="scientific">Sphingobium limneticum</name>
    <dbReference type="NCBI Taxonomy" id="1007511"/>
    <lineage>
        <taxon>Bacteria</taxon>
        <taxon>Pseudomonadati</taxon>
        <taxon>Pseudomonadota</taxon>
        <taxon>Alphaproteobacteria</taxon>
        <taxon>Sphingomonadales</taxon>
        <taxon>Sphingomonadaceae</taxon>
        <taxon>Sphingobium</taxon>
    </lineage>
</organism>
<protein>
    <submittedName>
        <fullName evidence="7">GNAT family N-acetyltransferase</fullName>
    </submittedName>
</protein>
<evidence type="ECO:0000313" key="7">
    <source>
        <dbReference type="EMBL" id="KAA9023711.1"/>
    </source>
</evidence>
<dbReference type="EMBL" id="VYQB01000034">
    <property type="protein sequence ID" value="KAA9011431.1"/>
    <property type="molecule type" value="Genomic_DNA"/>
</dbReference>
<comment type="caution">
    <text evidence="7">The sequence shown here is derived from an EMBL/GenBank/DDBJ whole genome shotgun (WGS) entry which is preliminary data.</text>
</comment>
<evidence type="ECO:0000313" key="4">
    <source>
        <dbReference type="EMBL" id="KAA9011431.1"/>
    </source>
</evidence>
<feature type="non-terminal residue" evidence="7">
    <location>
        <position position="1"/>
    </location>
</feature>
<dbReference type="EMBL" id="VYQB01000022">
    <property type="protein sequence ID" value="KAA9012520.1"/>
    <property type="molecule type" value="Genomic_DNA"/>
</dbReference>
<dbReference type="GO" id="GO:0016740">
    <property type="term" value="F:transferase activity"/>
    <property type="evidence" value="ECO:0007669"/>
    <property type="project" value="UniProtKB-KW"/>
</dbReference>
<evidence type="ECO:0000313" key="10">
    <source>
        <dbReference type="Proteomes" id="UP000326364"/>
    </source>
</evidence>
<evidence type="ECO:0000256" key="1">
    <source>
        <dbReference type="SAM" id="MobiDB-lite"/>
    </source>
</evidence>
<evidence type="ECO:0000313" key="3">
    <source>
        <dbReference type="EMBL" id="KAA9011343.1"/>
    </source>
</evidence>
<dbReference type="Proteomes" id="UP000326364">
    <property type="component" value="Unassembled WGS sequence"/>
</dbReference>
<evidence type="ECO:0000313" key="9">
    <source>
        <dbReference type="Proteomes" id="UP000325933"/>
    </source>
</evidence>
<evidence type="ECO:0000313" key="8">
    <source>
        <dbReference type="EMBL" id="KAA9024857.1"/>
    </source>
</evidence>
<keyword evidence="10" id="KW-1185">Reference proteome</keyword>
<dbReference type="EMBL" id="VYQA01000041">
    <property type="protein sequence ID" value="KAA9023226.1"/>
    <property type="molecule type" value="Genomic_DNA"/>
</dbReference>
<reference evidence="9 10" key="1">
    <citation type="submission" date="2019-09" db="EMBL/GenBank/DDBJ databases">
        <authorList>
            <person name="Feng G."/>
        </authorList>
    </citation>
    <scope>NUCLEOTIDE SEQUENCE [LARGE SCALE GENOMIC DNA]</scope>
    <source>
        <strain evidence="7 9">KACC 19283</strain>
        <strain evidence="2 10">KACC 19284</strain>
    </source>
</reference>
<name>A0A5J5HRE2_9SPHN</name>
<sequence length="26" mass="3017">TFKMRSHRRIELSRRLSGATVEGSNK</sequence>
<evidence type="ECO:0000313" key="5">
    <source>
        <dbReference type="EMBL" id="KAA9012520.1"/>
    </source>
</evidence>